<gene>
    <name evidence="2" type="ORF">PR001_g25753</name>
</gene>
<organism evidence="2 3">
    <name type="scientific">Phytophthora rubi</name>
    <dbReference type="NCBI Taxonomy" id="129364"/>
    <lineage>
        <taxon>Eukaryota</taxon>
        <taxon>Sar</taxon>
        <taxon>Stramenopiles</taxon>
        <taxon>Oomycota</taxon>
        <taxon>Peronosporomycetes</taxon>
        <taxon>Peronosporales</taxon>
        <taxon>Peronosporaceae</taxon>
        <taxon>Phytophthora</taxon>
    </lineage>
</organism>
<feature type="region of interest" description="Disordered" evidence="1">
    <location>
        <begin position="1"/>
        <end position="49"/>
    </location>
</feature>
<comment type="caution">
    <text evidence="2">The sequence shown here is derived from an EMBL/GenBank/DDBJ whole genome shotgun (WGS) entry which is preliminary data.</text>
</comment>
<reference evidence="2 3" key="1">
    <citation type="submission" date="2018-09" db="EMBL/GenBank/DDBJ databases">
        <title>Genomic investigation of the strawberry pathogen Phytophthora fragariae indicates pathogenicity is determined by transcriptional variation in three key races.</title>
        <authorList>
            <person name="Adams T.M."/>
            <person name="Armitage A.D."/>
            <person name="Sobczyk M.K."/>
            <person name="Bates H.J."/>
            <person name="Dunwell J.M."/>
            <person name="Nellist C.F."/>
            <person name="Harrison R.J."/>
        </authorList>
    </citation>
    <scope>NUCLEOTIDE SEQUENCE [LARGE SCALE GENOMIC DNA]</scope>
    <source>
        <strain evidence="2 3">SCRP249</strain>
    </source>
</reference>
<protein>
    <submittedName>
        <fullName evidence="2">Uncharacterized protein</fullName>
    </submittedName>
</protein>
<evidence type="ECO:0000256" key="1">
    <source>
        <dbReference type="SAM" id="MobiDB-lite"/>
    </source>
</evidence>
<dbReference type="AlphaFoldDB" id="A0A6A3I2Q0"/>
<evidence type="ECO:0000313" key="2">
    <source>
        <dbReference type="EMBL" id="KAE8975275.1"/>
    </source>
</evidence>
<feature type="compositionally biased region" description="Basic and acidic residues" evidence="1">
    <location>
        <begin position="13"/>
        <end position="30"/>
    </location>
</feature>
<evidence type="ECO:0000313" key="3">
    <source>
        <dbReference type="Proteomes" id="UP000429607"/>
    </source>
</evidence>
<name>A0A6A3I2Q0_9STRA</name>
<sequence>MLDALHGKKRAKLEKEQAKADRALAKERAKVARLQQAGEKQRMKAKQAQ</sequence>
<dbReference type="Proteomes" id="UP000429607">
    <property type="component" value="Unassembled WGS sequence"/>
</dbReference>
<accession>A0A6A3I2Q0</accession>
<dbReference type="EMBL" id="QXFV01003611">
    <property type="protein sequence ID" value="KAE8975275.1"/>
    <property type="molecule type" value="Genomic_DNA"/>
</dbReference>
<proteinExistence type="predicted"/>